<dbReference type="AlphaFoldDB" id="A0A1H3MWU8"/>
<gene>
    <name evidence="2" type="ORF">SAMN05444340_1191</name>
</gene>
<keyword evidence="3" id="KW-1185">Reference proteome</keyword>
<organism evidence="2 3">
    <name type="scientific">Citreimonas salinaria</name>
    <dbReference type="NCBI Taxonomy" id="321339"/>
    <lineage>
        <taxon>Bacteria</taxon>
        <taxon>Pseudomonadati</taxon>
        <taxon>Pseudomonadota</taxon>
        <taxon>Alphaproteobacteria</taxon>
        <taxon>Rhodobacterales</taxon>
        <taxon>Roseobacteraceae</taxon>
        <taxon>Citreimonas</taxon>
    </lineage>
</organism>
<feature type="compositionally biased region" description="Basic and acidic residues" evidence="1">
    <location>
        <begin position="56"/>
        <end position="68"/>
    </location>
</feature>
<sequence>MNRNGKTDEQIAAFLADFQELTHRHDMTIRGAGLHIDKLIAPYGVHAVRNPDRSLSLREHVDEPEPAPHRILPTSAIRDELTPRR</sequence>
<proteinExistence type="predicted"/>
<accession>A0A1H3MWU8</accession>
<evidence type="ECO:0000313" key="3">
    <source>
        <dbReference type="Proteomes" id="UP000199286"/>
    </source>
</evidence>
<name>A0A1H3MWU8_9RHOB</name>
<evidence type="ECO:0000313" key="2">
    <source>
        <dbReference type="EMBL" id="SDY80968.1"/>
    </source>
</evidence>
<evidence type="ECO:0000256" key="1">
    <source>
        <dbReference type="SAM" id="MobiDB-lite"/>
    </source>
</evidence>
<reference evidence="2 3" key="1">
    <citation type="submission" date="2016-10" db="EMBL/GenBank/DDBJ databases">
        <authorList>
            <person name="de Groot N.N."/>
        </authorList>
    </citation>
    <scope>NUCLEOTIDE SEQUENCE [LARGE SCALE GENOMIC DNA]</scope>
    <source>
        <strain evidence="2 3">DSM 26880</strain>
    </source>
</reference>
<dbReference type="EMBL" id="FNPF01000019">
    <property type="protein sequence ID" value="SDY80968.1"/>
    <property type="molecule type" value="Genomic_DNA"/>
</dbReference>
<dbReference type="RefSeq" id="WP_143042333.1">
    <property type="nucleotide sequence ID" value="NZ_FNPF01000019.1"/>
</dbReference>
<protein>
    <submittedName>
        <fullName evidence="2">Uncharacterized protein</fullName>
    </submittedName>
</protein>
<dbReference type="Proteomes" id="UP000199286">
    <property type="component" value="Unassembled WGS sequence"/>
</dbReference>
<feature type="region of interest" description="Disordered" evidence="1">
    <location>
        <begin position="56"/>
        <end position="85"/>
    </location>
</feature>